<proteinExistence type="predicted"/>
<dbReference type="OrthoDB" id="4510914at2759"/>
<evidence type="ECO:0000313" key="2">
    <source>
        <dbReference type="EMBL" id="OJD09769.1"/>
    </source>
</evidence>
<name>A0A1J9NYT9_9EURO</name>
<dbReference type="AlphaFoldDB" id="A0A1J9NYT9"/>
<dbReference type="Proteomes" id="UP000182235">
    <property type="component" value="Unassembled WGS sequence"/>
</dbReference>
<evidence type="ECO:0000313" key="3">
    <source>
        <dbReference type="Proteomes" id="UP000182235"/>
    </source>
</evidence>
<dbReference type="EMBL" id="LGRN01001145">
    <property type="protein sequence ID" value="OJD09769.1"/>
    <property type="molecule type" value="Genomic_DNA"/>
</dbReference>
<dbReference type="VEuPathDB" id="FungiDB:AJ78_08937"/>
<feature type="region of interest" description="Disordered" evidence="1">
    <location>
        <begin position="1"/>
        <end position="36"/>
    </location>
</feature>
<reference evidence="2 3" key="1">
    <citation type="submission" date="2015-07" db="EMBL/GenBank/DDBJ databases">
        <title>Emmonsia species relationships and genome sequence.</title>
        <authorList>
            <consortium name="The Broad Institute Genomics Platform"/>
            <person name="Cuomo C.A."/>
            <person name="Munoz J.F."/>
            <person name="Imamovic A."/>
            <person name="Priest M.E."/>
            <person name="Young S."/>
            <person name="Clay O.K."/>
            <person name="McEwen J.G."/>
        </authorList>
    </citation>
    <scope>NUCLEOTIDE SEQUENCE [LARGE SCALE GENOMIC DNA]</scope>
    <source>
        <strain evidence="2 3">UAMH 9510</strain>
    </source>
</reference>
<evidence type="ECO:0000256" key="1">
    <source>
        <dbReference type="SAM" id="MobiDB-lite"/>
    </source>
</evidence>
<organism evidence="2 3">
    <name type="scientific">Emergomyces pasteurianus Ep9510</name>
    <dbReference type="NCBI Taxonomy" id="1447872"/>
    <lineage>
        <taxon>Eukaryota</taxon>
        <taxon>Fungi</taxon>
        <taxon>Dikarya</taxon>
        <taxon>Ascomycota</taxon>
        <taxon>Pezizomycotina</taxon>
        <taxon>Eurotiomycetes</taxon>
        <taxon>Eurotiomycetidae</taxon>
        <taxon>Onygenales</taxon>
        <taxon>Ajellomycetaceae</taxon>
        <taxon>Emergomyces</taxon>
    </lineage>
</organism>
<keyword evidence="3" id="KW-1185">Reference proteome</keyword>
<accession>A0A1J9NYT9</accession>
<protein>
    <submittedName>
        <fullName evidence="2">Uncharacterized protein</fullName>
    </submittedName>
</protein>
<gene>
    <name evidence="2" type="ORF">AJ78_08937</name>
</gene>
<sequence>MPKARGPPPGATAGQKRKAEDELSTNPYTKKARDRLAQMTPAEAAVERAKAAKTAAINYALRKLRKTNEYGLADAKTQKEMEQMKRNEVIQKRAEQEEQAKTNENYIPRELQGLGLTSDELEELKWRQEDEKRFGKENMPTKEDSELALEKREVMLKNDQGFNSCIYQTWITFWEKAYAKMKRKMKLYKFQSLDCTVPPEQFFKIHELSLLQTLVLLEKEKYPGHPKWWNDEKWNMGSHNG</sequence>
<comment type="caution">
    <text evidence="2">The sequence shown here is derived from an EMBL/GenBank/DDBJ whole genome shotgun (WGS) entry which is preliminary data.</text>
</comment>
<feature type="compositionally biased region" description="Pro residues" evidence="1">
    <location>
        <begin position="1"/>
        <end position="10"/>
    </location>
</feature>